<dbReference type="Pfam" id="PF01066">
    <property type="entry name" value="CDP-OH_P_transf"/>
    <property type="match status" value="1"/>
</dbReference>
<dbReference type="AlphaFoldDB" id="A0A3M8K9Z3"/>
<evidence type="ECO:0000256" key="5">
    <source>
        <dbReference type="ARBA" id="ARBA00022679"/>
    </source>
</evidence>
<comment type="subcellular location">
    <subcellularLocation>
        <location evidence="1">Membrane</location>
        <topology evidence="1">Multi-pass membrane protein</topology>
    </subcellularLocation>
</comment>
<comment type="pathway">
    <text evidence="2">Lipid metabolism; phospholipid metabolism.</text>
</comment>
<keyword evidence="16" id="KW-1185">Reference proteome</keyword>
<dbReference type="PANTHER" id="PTHR14269">
    <property type="entry name" value="CDP-DIACYLGLYCEROL--GLYCEROL-3-PHOSPHATE 3-PHOSPHATIDYLTRANSFERASE-RELATED"/>
    <property type="match status" value="1"/>
</dbReference>
<reference evidence="15 16" key="1">
    <citation type="submission" date="2018-02" db="EMBL/GenBank/DDBJ databases">
        <title>Corynebacterium alimpuense sp. nov., a marine obligate actinomycete isolated from sediments of Valparaiso bay, Chile.</title>
        <authorList>
            <person name="Claverias F."/>
            <person name="Gonzales-Siles L."/>
            <person name="Salva-Serra F."/>
            <person name="Inganaes E."/>
            <person name="Molin K."/>
            <person name="Cumsille A."/>
            <person name="Undabarrena A."/>
            <person name="Couve E."/>
            <person name="Moore E.R.B."/>
            <person name="Gomila M."/>
            <person name="Camara B."/>
        </authorList>
    </citation>
    <scope>NUCLEOTIDE SEQUENCE [LARGE SCALE GENOMIC DNA]</scope>
    <source>
        <strain evidence="15 16">CCUG 69366</strain>
    </source>
</reference>
<evidence type="ECO:0000256" key="14">
    <source>
        <dbReference type="SAM" id="Phobius"/>
    </source>
</evidence>
<evidence type="ECO:0000256" key="7">
    <source>
        <dbReference type="ARBA" id="ARBA00022989"/>
    </source>
</evidence>
<protein>
    <recommendedName>
        <fullName evidence="12">CDP-diacylglycerol--glycerol-3-phosphate 3-phosphatidyltransferase</fullName>
        <ecNumber evidence="12">2.7.8.5</ecNumber>
    </recommendedName>
</protein>
<evidence type="ECO:0000256" key="4">
    <source>
        <dbReference type="ARBA" id="ARBA00022516"/>
    </source>
</evidence>
<proteinExistence type="inferred from homology"/>
<keyword evidence="10" id="KW-0594">Phospholipid biosynthesis</keyword>
<evidence type="ECO:0000256" key="6">
    <source>
        <dbReference type="ARBA" id="ARBA00022692"/>
    </source>
</evidence>
<dbReference type="GO" id="GO:0016020">
    <property type="term" value="C:membrane"/>
    <property type="evidence" value="ECO:0007669"/>
    <property type="project" value="UniProtKB-SubCell"/>
</dbReference>
<dbReference type="Proteomes" id="UP000266975">
    <property type="component" value="Unassembled WGS sequence"/>
</dbReference>
<dbReference type="EC" id="2.7.8.5" evidence="12"/>
<dbReference type="PANTHER" id="PTHR14269:SF52">
    <property type="entry name" value="PHOSPHATIDYLGLYCEROPHOSPHATE SYNTHASE-RELATED"/>
    <property type="match status" value="1"/>
</dbReference>
<dbReference type="UniPathway" id="UPA00085"/>
<evidence type="ECO:0000256" key="3">
    <source>
        <dbReference type="ARBA" id="ARBA00010441"/>
    </source>
</evidence>
<dbReference type="Gene3D" id="1.20.120.1760">
    <property type="match status" value="1"/>
</dbReference>
<evidence type="ECO:0000256" key="10">
    <source>
        <dbReference type="ARBA" id="ARBA00023209"/>
    </source>
</evidence>
<keyword evidence="8" id="KW-0443">Lipid metabolism</keyword>
<evidence type="ECO:0000256" key="8">
    <source>
        <dbReference type="ARBA" id="ARBA00023098"/>
    </source>
</evidence>
<keyword evidence="5 13" id="KW-0808">Transferase</keyword>
<dbReference type="InterPro" id="IPR048254">
    <property type="entry name" value="CDP_ALCOHOL_P_TRANSF_CS"/>
</dbReference>
<keyword evidence="11" id="KW-1208">Phospholipid metabolism</keyword>
<comment type="similarity">
    <text evidence="3 13">Belongs to the CDP-alcohol phosphatidyltransferase class-I family.</text>
</comment>
<dbReference type="PIRSF" id="PIRSF000847">
    <property type="entry name" value="Phos_ph_gly_syn"/>
    <property type="match status" value="1"/>
</dbReference>
<sequence length="216" mass="23590">MPSDPSPRSLTQGRGLLTGRVWDVNGAKTSASGGSDKPSNLNLPNVLTSLRIVFIPVFAWLVLKGDNQYVGWMWAAFATFALLMYTDKLDGDIARARGLVTNFGKIADPIADKALMTTAFVCLNIIGVLPIWVTVVIVIREFGITFWRMYMLRQGLVVPASKGGKIKTVLQTLAVALYLIPFPSWMDIPVFIVMLAAVAVTVATGIQYLIDSRKKA</sequence>
<keyword evidence="6 14" id="KW-0812">Transmembrane</keyword>
<accession>A0A3M8K9Z3</accession>
<dbReference type="GO" id="GO:0008444">
    <property type="term" value="F:CDP-diacylglycerol-glycerol-3-phosphate 3-phosphatidyltransferase activity"/>
    <property type="evidence" value="ECO:0007669"/>
    <property type="project" value="UniProtKB-UniRule"/>
</dbReference>
<name>A0A3M8K9Z3_9CORY</name>
<evidence type="ECO:0000313" key="16">
    <source>
        <dbReference type="Proteomes" id="UP000266975"/>
    </source>
</evidence>
<dbReference type="OrthoDB" id="9796672at2"/>
<evidence type="ECO:0000256" key="12">
    <source>
        <dbReference type="NCBIfam" id="TIGR00560"/>
    </source>
</evidence>
<keyword evidence="4" id="KW-0444">Lipid biosynthesis</keyword>
<evidence type="ECO:0000256" key="11">
    <source>
        <dbReference type="ARBA" id="ARBA00023264"/>
    </source>
</evidence>
<dbReference type="PROSITE" id="PS00379">
    <property type="entry name" value="CDP_ALCOHOL_P_TRANSF"/>
    <property type="match status" value="1"/>
</dbReference>
<feature type="transmembrane region" description="Helical" evidence="14">
    <location>
        <begin position="118"/>
        <end position="143"/>
    </location>
</feature>
<evidence type="ECO:0000256" key="9">
    <source>
        <dbReference type="ARBA" id="ARBA00023136"/>
    </source>
</evidence>
<dbReference type="GO" id="GO:0046474">
    <property type="term" value="P:glycerophospholipid biosynthetic process"/>
    <property type="evidence" value="ECO:0007669"/>
    <property type="project" value="TreeGrafter"/>
</dbReference>
<feature type="transmembrane region" description="Helical" evidence="14">
    <location>
        <begin position="43"/>
        <end position="62"/>
    </location>
</feature>
<dbReference type="NCBIfam" id="TIGR00560">
    <property type="entry name" value="pgsA"/>
    <property type="match status" value="1"/>
</dbReference>
<dbReference type="InterPro" id="IPR050324">
    <property type="entry name" value="CDP-alcohol_PTase-I"/>
</dbReference>
<organism evidence="15 16">
    <name type="scientific">Corynebacterium alimapuense</name>
    <dbReference type="NCBI Taxonomy" id="1576874"/>
    <lineage>
        <taxon>Bacteria</taxon>
        <taxon>Bacillati</taxon>
        <taxon>Actinomycetota</taxon>
        <taxon>Actinomycetes</taxon>
        <taxon>Mycobacteriales</taxon>
        <taxon>Corynebacteriaceae</taxon>
        <taxon>Corynebacterium</taxon>
    </lineage>
</organism>
<comment type="caution">
    <text evidence="15">The sequence shown here is derived from an EMBL/GenBank/DDBJ whole genome shotgun (WGS) entry which is preliminary data.</text>
</comment>
<keyword evidence="9 14" id="KW-0472">Membrane</keyword>
<evidence type="ECO:0000256" key="2">
    <source>
        <dbReference type="ARBA" id="ARBA00005074"/>
    </source>
</evidence>
<keyword evidence="7 14" id="KW-1133">Transmembrane helix</keyword>
<gene>
    <name evidence="15" type="primary">pgsA</name>
    <name evidence="15" type="ORF">C5L39_03020</name>
</gene>
<evidence type="ECO:0000256" key="1">
    <source>
        <dbReference type="ARBA" id="ARBA00004141"/>
    </source>
</evidence>
<feature type="transmembrane region" description="Helical" evidence="14">
    <location>
        <begin position="188"/>
        <end position="210"/>
    </location>
</feature>
<evidence type="ECO:0000256" key="13">
    <source>
        <dbReference type="RuleBase" id="RU003750"/>
    </source>
</evidence>
<dbReference type="InterPro" id="IPR004570">
    <property type="entry name" value="Phosphatidylglycerol_P_synth"/>
</dbReference>
<dbReference type="InterPro" id="IPR000462">
    <property type="entry name" value="CDP-OH_P_trans"/>
</dbReference>
<dbReference type="EMBL" id="PTJO01000003">
    <property type="protein sequence ID" value="RNE49352.1"/>
    <property type="molecule type" value="Genomic_DNA"/>
</dbReference>
<evidence type="ECO:0000313" key="15">
    <source>
        <dbReference type="EMBL" id="RNE49352.1"/>
    </source>
</evidence>
<dbReference type="InterPro" id="IPR043130">
    <property type="entry name" value="CDP-OH_PTrfase_TM_dom"/>
</dbReference>